<evidence type="ECO:0000256" key="3">
    <source>
        <dbReference type="ARBA" id="ARBA00022737"/>
    </source>
</evidence>
<dbReference type="InterPro" id="IPR049730">
    <property type="entry name" value="SNF2/RAD54-like_C"/>
</dbReference>
<keyword evidence="6" id="KW-0347">Helicase</keyword>
<gene>
    <name evidence="15" type="ORF">AKO1_002687</name>
</gene>
<comment type="caution">
    <text evidence="15">The sequence shown here is derived from an EMBL/GenBank/DDBJ whole genome shotgun (WGS) entry which is preliminary data.</text>
</comment>
<dbReference type="Pfam" id="PF00385">
    <property type="entry name" value="Chromo"/>
    <property type="match status" value="2"/>
</dbReference>
<dbReference type="FunFam" id="3.40.50.10810:FF:000005">
    <property type="entry name" value="Photoperiod-independent early flowering 1"/>
    <property type="match status" value="1"/>
</dbReference>
<evidence type="ECO:0000259" key="14">
    <source>
        <dbReference type="PROSITE" id="PS51194"/>
    </source>
</evidence>
<dbReference type="SUPFAM" id="SSF52540">
    <property type="entry name" value="P-loop containing nucleoside triphosphate hydrolases"/>
    <property type="match status" value="2"/>
</dbReference>
<keyword evidence="9" id="KW-0238">DNA-binding</keyword>
<dbReference type="Gene3D" id="2.40.50.40">
    <property type="match status" value="2"/>
</dbReference>
<feature type="region of interest" description="Disordered" evidence="11">
    <location>
        <begin position="858"/>
        <end position="918"/>
    </location>
</feature>
<dbReference type="InterPro" id="IPR000953">
    <property type="entry name" value="Chromo/chromo_shadow_dom"/>
</dbReference>
<evidence type="ECO:0000256" key="5">
    <source>
        <dbReference type="ARBA" id="ARBA00022801"/>
    </source>
</evidence>
<feature type="region of interest" description="Disordered" evidence="11">
    <location>
        <begin position="799"/>
        <end position="820"/>
    </location>
</feature>
<feature type="domain" description="Chromo" evidence="12">
    <location>
        <begin position="126"/>
        <end position="188"/>
    </location>
</feature>
<evidence type="ECO:0000256" key="4">
    <source>
        <dbReference type="ARBA" id="ARBA00022741"/>
    </source>
</evidence>
<dbReference type="SUPFAM" id="SSF54160">
    <property type="entry name" value="Chromo domain-like"/>
    <property type="match status" value="2"/>
</dbReference>
<feature type="domain" description="Helicase ATP-binding" evidence="13">
    <location>
        <begin position="315"/>
        <end position="487"/>
    </location>
</feature>
<accession>A0AAW2ZNH1</accession>
<dbReference type="CDD" id="cd18659">
    <property type="entry name" value="CD2_tandem"/>
    <property type="match status" value="1"/>
</dbReference>
<feature type="compositionally biased region" description="Basic and acidic residues" evidence="11">
    <location>
        <begin position="1252"/>
        <end position="1262"/>
    </location>
</feature>
<evidence type="ECO:0000256" key="11">
    <source>
        <dbReference type="SAM" id="MobiDB-lite"/>
    </source>
</evidence>
<feature type="region of interest" description="Disordered" evidence="11">
    <location>
        <begin position="1"/>
        <end position="112"/>
    </location>
</feature>
<dbReference type="Proteomes" id="UP001431209">
    <property type="component" value="Unassembled WGS sequence"/>
</dbReference>
<dbReference type="Pfam" id="PF00271">
    <property type="entry name" value="Helicase_C"/>
    <property type="match status" value="1"/>
</dbReference>
<evidence type="ECO:0000256" key="8">
    <source>
        <dbReference type="ARBA" id="ARBA00022853"/>
    </source>
</evidence>
<dbReference type="SMART" id="SM00490">
    <property type="entry name" value="HELICc"/>
    <property type="match status" value="1"/>
</dbReference>
<feature type="compositionally biased region" description="Basic and acidic residues" evidence="11">
    <location>
        <begin position="45"/>
        <end position="56"/>
    </location>
</feature>
<dbReference type="InterPro" id="IPR025260">
    <property type="entry name" value="CHD1-like_C"/>
</dbReference>
<evidence type="ECO:0000259" key="12">
    <source>
        <dbReference type="PROSITE" id="PS50013"/>
    </source>
</evidence>
<dbReference type="EMBL" id="JAOPGA020001747">
    <property type="protein sequence ID" value="KAL0491050.1"/>
    <property type="molecule type" value="Genomic_DNA"/>
</dbReference>
<dbReference type="InterPro" id="IPR000330">
    <property type="entry name" value="SNF2_N"/>
</dbReference>
<feature type="compositionally biased region" description="Low complexity" evidence="11">
    <location>
        <begin position="1287"/>
        <end position="1299"/>
    </location>
</feature>
<dbReference type="Gene3D" id="3.40.50.10810">
    <property type="entry name" value="Tandem AAA-ATPase domain"/>
    <property type="match status" value="1"/>
</dbReference>
<dbReference type="InterPro" id="IPR023780">
    <property type="entry name" value="Chromo_domain"/>
</dbReference>
<keyword evidence="8" id="KW-0156">Chromatin regulator</keyword>
<dbReference type="SMART" id="SM00298">
    <property type="entry name" value="CHROMO"/>
    <property type="match status" value="2"/>
</dbReference>
<dbReference type="Pfam" id="PF00176">
    <property type="entry name" value="SNF2-rel_dom"/>
    <property type="match status" value="1"/>
</dbReference>
<evidence type="ECO:0000259" key="13">
    <source>
        <dbReference type="PROSITE" id="PS51192"/>
    </source>
</evidence>
<feature type="compositionally biased region" description="Acidic residues" evidence="11">
    <location>
        <begin position="57"/>
        <end position="69"/>
    </location>
</feature>
<name>A0AAW2ZNH1_9EUKA</name>
<feature type="region of interest" description="Disordered" evidence="11">
    <location>
        <begin position="1230"/>
        <end position="1331"/>
    </location>
</feature>
<dbReference type="InterPro" id="IPR001650">
    <property type="entry name" value="Helicase_C-like"/>
</dbReference>
<comment type="subcellular location">
    <subcellularLocation>
        <location evidence="1">Nucleus</location>
    </subcellularLocation>
</comment>
<comment type="similarity">
    <text evidence="2">Belongs to the SNF2/RAD54 helicase family.</text>
</comment>
<evidence type="ECO:0000256" key="7">
    <source>
        <dbReference type="ARBA" id="ARBA00022840"/>
    </source>
</evidence>
<evidence type="ECO:0000313" key="15">
    <source>
        <dbReference type="EMBL" id="KAL0491050.1"/>
    </source>
</evidence>
<keyword evidence="10" id="KW-0539">Nucleus</keyword>
<keyword evidence="7" id="KW-0067">ATP-binding</keyword>
<dbReference type="PROSITE" id="PS50013">
    <property type="entry name" value="CHROMO_2"/>
    <property type="match status" value="2"/>
</dbReference>
<proteinExistence type="inferred from homology"/>
<dbReference type="GO" id="GO:0042393">
    <property type="term" value="F:histone binding"/>
    <property type="evidence" value="ECO:0007669"/>
    <property type="project" value="TreeGrafter"/>
</dbReference>
<dbReference type="SMART" id="SM00487">
    <property type="entry name" value="DEXDc"/>
    <property type="match status" value="1"/>
</dbReference>
<dbReference type="CDD" id="cd18660">
    <property type="entry name" value="CD1_tandem"/>
    <property type="match status" value="1"/>
</dbReference>
<dbReference type="GO" id="GO:0003677">
    <property type="term" value="F:DNA binding"/>
    <property type="evidence" value="ECO:0007669"/>
    <property type="project" value="UniProtKB-KW"/>
</dbReference>
<dbReference type="GO" id="GO:0004386">
    <property type="term" value="F:helicase activity"/>
    <property type="evidence" value="ECO:0007669"/>
    <property type="project" value="UniProtKB-KW"/>
</dbReference>
<dbReference type="GO" id="GO:0140658">
    <property type="term" value="F:ATP-dependent chromatin remodeler activity"/>
    <property type="evidence" value="ECO:0007669"/>
    <property type="project" value="TreeGrafter"/>
</dbReference>
<dbReference type="PROSITE" id="PS51194">
    <property type="entry name" value="HELICASE_CTER"/>
    <property type="match status" value="1"/>
</dbReference>
<dbReference type="Gene3D" id="1.10.10.60">
    <property type="entry name" value="Homeodomain-like"/>
    <property type="match status" value="1"/>
</dbReference>
<evidence type="ECO:0000313" key="16">
    <source>
        <dbReference type="Proteomes" id="UP001431209"/>
    </source>
</evidence>
<evidence type="ECO:0000256" key="10">
    <source>
        <dbReference type="ARBA" id="ARBA00023242"/>
    </source>
</evidence>
<feature type="compositionally biased region" description="Polar residues" evidence="11">
    <location>
        <begin position="858"/>
        <end position="867"/>
    </location>
</feature>
<dbReference type="SMART" id="SM01176">
    <property type="entry name" value="DUF4208"/>
    <property type="match status" value="1"/>
</dbReference>
<dbReference type="GO" id="GO:0005634">
    <property type="term" value="C:nucleus"/>
    <property type="evidence" value="ECO:0007669"/>
    <property type="project" value="UniProtKB-SubCell"/>
</dbReference>
<evidence type="ECO:0000256" key="2">
    <source>
        <dbReference type="ARBA" id="ARBA00007025"/>
    </source>
</evidence>
<dbReference type="InterPro" id="IPR014001">
    <property type="entry name" value="Helicase_ATP-bd"/>
</dbReference>
<keyword evidence="5" id="KW-0378">Hydrolase</keyword>
<dbReference type="GO" id="GO:0016887">
    <property type="term" value="F:ATP hydrolysis activity"/>
    <property type="evidence" value="ECO:0007669"/>
    <property type="project" value="TreeGrafter"/>
</dbReference>
<sequence>MVSTSRPKRNNKKINSAAATRRLHQSTNKRFTQGVVDTGIFDSVDQQRRKSTRNDQDDADDDQDDDDEWAAPGTKKSSNLRKSSRSSTGNTNAQQAYDLDSDPESDEEKKKKVWTKDNLFEEIDEEIIEKVVDHRKRSDQVEEYLIKWKCWAHIHNTWLTRDELAIYKGFKKVENYIKKNQENENRNAHSTAEEVEQFNVMHEMERNMIEKWSKVDRIIATKKSKPQPETGEIKDEYLVKWKYLPYSECTWEFKETISDFEKEINEFNHREASQGYEYPQIGQQARTGFTPMTKQPEWLKFQLRDYQLEGINWLHLGWCSYNNVILADEMGLGKTIQSITFLNYLFHERNIPGPFLVVVPLSTLHGWLKEFHKWAPELYVISYIGDGKSRQIIREYEMFHDADEGKRFKFNVLLTTYELILKDHEYLNKIRYSYLAIDEAHRLKNDKSKLYENLFDFHTAGRLLITGTPLQNSIRELWCLLHFLMPEKFDNAVAFEKQYSNLAQDDLNKLHETLGPHILRRLKADVEKSLPRKMERILRVGLSDLQVQYQRYILQKNFSELNKSGTKPSSLLNIVVELKKVCNHPYLFESARDRVDHANKTALYNLIHASGKMILLDKLLSRLKETGHRVLIFSQMVKMLDVLAEYLALRGFQFQRLDGSTSSRQRHIVVDHFNAENSTDFCFLLSTRAGGLGINLATADTVIIFDSDWNPQNDLQAEARAHRIGQTKTVNIYRLVTSHSVEEKILEAAKQKMILDHLVIQKMDTSGRMVQQVNKSNFSQFTKDELEQVLKFGAADLFSNKEQSDPNQESQSQKTLSELNIDEILARAETTDKTQQEAEMAGNSSIMSSFKVANFQMTTTGSTTQPPSWEEIMGKHSKSNVEEHLPPRRRRNKTYREGDDDDYDPSMSTSESHSDPLSLLSQKETRVLIKSFKKYFDLNQSKSIVQDSNLTNHSNHLLEKCIQQLMQKCENQHYDKLKQDDFIMINKNKIQVSEVMNRRDQLKAARASIADYAKHHSLLNPKSVRSWGEPSWTIHDDVNLIRGILKYGLGNYDAIRADDDLKLYKKIDGGTADQKPANKAVKPAQLSKRVDLLLVQIHNEFINPSSTTTSSTSVVDKKKKKKRRKATDQDLLALCDDHFVPIRDTLSQFCEMTDDDDSVSKKDRLVRIKKYLMVIGNFIEKTVASREDMFSDFDTSDDQVTRVMWRFVHDKGNTSGDSDTLQNLYRRLNSKKESDGQKSAAAAPSSEVDAPAVDKKTPEKKSSGGVDKKKKVERKAPTKRGMPDPISPTASSAASTPSTGHRSKRNVNYREHDSGDEDDDDSYRPKKKKKN</sequence>
<dbReference type="PROSITE" id="PS51192">
    <property type="entry name" value="HELICASE_ATP_BIND_1"/>
    <property type="match status" value="1"/>
</dbReference>
<dbReference type="InterPro" id="IPR027417">
    <property type="entry name" value="P-loop_NTPase"/>
</dbReference>
<dbReference type="GO" id="GO:0034728">
    <property type="term" value="P:nucleosome organization"/>
    <property type="evidence" value="ECO:0007669"/>
    <property type="project" value="TreeGrafter"/>
</dbReference>
<dbReference type="InterPro" id="IPR016197">
    <property type="entry name" value="Chromo-like_dom_sf"/>
</dbReference>
<dbReference type="InterPro" id="IPR038718">
    <property type="entry name" value="SNF2-like_sf"/>
</dbReference>
<feature type="domain" description="Helicase C-terminal" evidence="14">
    <location>
        <begin position="615"/>
        <end position="766"/>
    </location>
</feature>
<feature type="compositionally biased region" description="Polar residues" evidence="11">
    <location>
        <begin position="805"/>
        <end position="818"/>
    </location>
</feature>
<reference evidence="15 16" key="1">
    <citation type="submission" date="2024-03" db="EMBL/GenBank/DDBJ databases">
        <title>The Acrasis kona genome and developmental transcriptomes reveal deep origins of eukaryotic multicellular pathways.</title>
        <authorList>
            <person name="Sheikh S."/>
            <person name="Fu C.-J."/>
            <person name="Brown M.W."/>
            <person name="Baldauf S.L."/>
        </authorList>
    </citation>
    <scope>NUCLEOTIDE SEQUENCE [LARGE SCALE GENOMIC DNA]</scope>
    <source>
        <strain evidence="15 16">ATCC MYA-3509</strain>
    </source>
</reference>
<dbReference type="PANTHER" id="PTHR45623">
    <property type="entry name" value="CHROMODOMAIN-HELICASE-DNA-BINDING PROTEIN 3-RELATED-RELATED"/>
    <property type="match status" value="1"/>
</dbReference>
<evidence type="ECO:0000256" key="1">
    <source>
        <dbReference type="ARBA" id="ARBA00004123"/>
    </source>
</evidence>
<keyword evidence="16" id="KW-1185">Reference proteome</keyword>
<evidence type="ECO:0000256" key="9">
    <source>
        <dbReference type="ARBA" id="ARBA00023125"/>
    </source>
</evidence>
<protein>
    <submittedName>
        <fullName evidence="15">Chromodomain-helicase-DNA-binding protein</fullName>
    </submittedName>
</protein>
<dbReference type="GO" id="GO:0005524">
    <property type="term" value="F:ATP binding"/>
    <property type="evidence" value="ECO:0007669"/>
    <property type="project" value="UniProtKB-KW"/>
</dbReference>
<organism evidence="15 16">
    <name type="scientific">Acrasis kona</name>
    <dbReference type="NCBI Taxonomy" id="1008807"/>
    <lineage>
        <taxon>Eukaryota</taxon>
        <taxon>Discoba</taxon>
        <taxon>Heterolobosea</taxon>
        <taxon>Tetramitia</taxon>
        <taxon>Eutetramitia</taxon>
        <taxon>Acrasidae</taxon>
        <taxon>Acrasis</taxon>
    </lineage>
</organism>
<feature type="compositionally biased region" description="Basic residues" evidence="11">
    <location>
        <begin position="1"/>
        <end position="12"/>
    </location>
</feature>
<feature type="domain" description="Chromo" evidence="12">
    <location>
        <begin position="213"/>
        <end position="279"/>
    </location>
</feature>
<dbReference type="PANTHER" id="PTHR45623:SF14">
    <property type="entry name" value="CHROMODOMAIN-HELICASE-DNA-BINDING PROTEIN 1"/>
    <property type="match status" value="1"/>
</dbReference>
<evidence type="ECO:0000256" key="6">
    <source>
        <dbReference type="ARBA" id="ARBA00022806"/>
    </source>
</evidence>
<keyword evidence="4" id="KW-0547">Nucleotide-binding</keyword>
<keyword evidence="3" id="KW-0677">Repeat</keyword>
<dbReference type="InterPro" id="IPR056302">
    <property type="entry name" value="CHD1-2/Hrp3_HTH"/>
</dbReference>
<dbReference type="Pfam" id="PF13907">
    <property type="entry name" value="CHD1-like_C"/>
    <property type="match status" value="1"/>
</dbReference>
<dbReference type="Pfam" id="PF23588">
    <property type="entry name" value="HTH_CHD1_Hrp3"/>
    <property type="match status" value="1"/>
</dbReference>
<dbReference type="GO" id="GO:0000785">
    <property type="term" value="C:chromatin"/>
    <property type="evidence" value="ECO:0007669"/>
    <property type="project" value="TreeGrafter"/>
</dbReference>
<dbReference type="GO" id="GO:0003682">
    <property type="term" value="F:chromatin binding"/>
    <property type="evidence" value="ECO:0007669"/>
    <property type="project" value="TreeGrafter"/>
</dbReference>
<dbReference type="Gene3D" id="3.40.50.300">
    <property type="entry name" value="P-loop containing nucleotide triphosphate hydrolases"/>
    <property type="match status" value="1"/>
</dbReference>
<dbReference type="CDD" id="cd18793">
    <property type="entry name" value="SF2_C_SNF"/>
    <property type="match status" value="1"/>
</dbReference>